<organism evidence="1 2">
    <name type="scientific">Taxus chinensis</name>
    <name type="common">Chinese yew</name>
    <name type="synonym">Taxus wallichiana var. chinensis</name>
    <dbReference type="NCBI Taxonomy" id="29808"/>
    <lineage>
        <taxon>Eukaryota</taxon>
        <taxon>Viridiplantae</taxon>
        <taxon>Streptophyta</taxon>
        <taxon>Embryophyta</taxon>
        <taxon>Tracheophyta</taxon>
        <taxon>Spermatophyta</taxon>
        <taxon>Pinopsida</taxon>
        <taxon>Pinidae</taxon>
        <taxon>Conifers II</taxon>
        <taxon>Cupressales</taxon>
        <taxon>Taxaceae</taxon>
        <taxon>Taxus</taxon>
    </lineage>
</organism>
<keyword evidence="2" id="KW-1185">Reference proteome</keyword>
<reference evidence="1 2" key="1">
    <citation type="journal article" date="2021" name="Nat. Plants">
        <title>The Taxus genome provides insights into paclitaxel biosynthesis.</title>
        <authorList>
            <person name="Xiong X."/>
            <person name="Gou J."/>
            <person name="Liao Q."/>
            <person name="Li Y."/>
            <person name="Zhou Q."/>
            <person name="Bi G."/>
            <person name="Li C."/>
            <person name="Du R."/>
            <person name="Wang X."/>
            <person name="Sun T."/>
            <person name="Guo L."/>
            <person name="Liang H."/>
            <person name="Lu P."/>
            <person name="Wu Y."/>
            <person name="Zhang Z."/>
            <person name="Ro D.K."/>
            <person name="Shang Y."/>
            <person name="Huang S."/>
            <person name="Yan J."/>
        </authorList>
    </citation>
    <scope>NUCLEOTIDE SEQUENCE [LARGE SCALE GENOMIC DNA]</scope>
    <source>
        <strain evidence="1">Ta-2019</strain>
    </source>
</reference>
<feature type="non-terminal residue" evidence="1">
    <location>
        <position position="1"/>
    </location>
</feature>
<comment type="caution">
    <text evidence="1">The sequence shown here is derived from an EMBL/GenBank/DDBJ whole genome shotgun (WGS) entry which is preliminary data.</text>
</comment>
<accession>A0AA38GZT8</accession>
<proteinExistence type="predicted"/>
<dbReference type="AlphaFoldDB" id="A0AA38GZT8"/>
<evidence type="ECO:0000313" key="1">
    <source>
        <dbReference type="EMBL" id="KAH9331573.1"/>
    </source>
</evidence>
<feature type="non-terminal residue" evidence="1">
    <location>
        <position position="52"/>
    </location>
</feature>
<gene>
    <name evidence="1" type="ORF">KI387_003681</name>
</gene>
<sequence length="52" mass="5817">VGRVHAHQVFQSYCDTVDNFCDRLKVVFGTPVLDTHSWTNGPRYLLSGGPQP</sequence>
<dbReference type="Proteomes" id="UP000824469">
    <property type="component" value="Unassembled WGS sequence"/>
</dbReference>
<dbReference type="EMBL" id="JAHRHJ020000001">
    <property type="protein sequence ID" value="KAH9331573.1"/>
    <property type="molecule type" value="Genomic_DNA"/>
</dbReference>
<evidence type="ECO:0000313" key="2">
    <source>
        <dbReference type="Proteomes" id="UP000824469"/>
    </source>
</evidence>
<protein>
    <submittedName>
        <fullName evidence="1">Uncharacterized protein</fullName>
    </submittedName>
</protein>
<name>A0AA38GZT8_TAXCH</name>